<dbReference type="Pfam" id="PF07690">
    <property type="entry name" value="MFS_1"/>
    <property type="match status" value="1"/>
</dbReference>
<evidence type="ECO:0000313" key="9">
    <source>
        <dbReference type="Proteomes" id="UP001382904"/>
    </source>
</evidence>
<dbReference type="PANTHER" id="PTHR23513:SF11">
    <property type="entry name" value="STAPHYLOFERRIN A TRANSPORTER"/>
    <property type="match status" value="1"/>
</dbReference>
<evidence type="ECO:0000256" key="5">
    <source>
        <dbReference type="ARBA" id="ARBA00023136"/>
    </source>
</evidence>
<evidence type="ECO:0000256" key="7">
    <source>
        <dbReference type="SAM" id="Phobius"/>
    </source>
</evidence>
<dbReference type="PANTHER" id="PTHR23513">
    <property type="entry name" value="INTEGRAL MEMBRANE EFFLUX PROTEIN-RELATED"/>
    <property type="match status" value="1"/>
</dbReference>
<feature type="region of interest" description="Disordered" evidence="6">
    <location>
        <begin position="169"/>
        <end position="204"/>
    </location>
</feature>
<dbReference type="InterPro" id="IPR011701">
    <property type="entry name" value="MFS"/>
</dbReference>
<evidence type="ECO:0000256" key="1">
    <source>
        <dbReference type="ARBA" id="ARBA00004651"/>
    </source>
</evidence>
<dbReference type="EMBL" id="JBBKAM010000002">
    <property type="protein sequence ID" value="MEJ8642474.1"/>
    <property type="molecule type" value="Genomic_DNA"/>
</dbReference>
<evidence type="ECO:0000256" key="3">
    <source>
        <dbReference type="ARBA" id="ARBA00022692"/>
    </source>
</evidence>
<organism evidence="8 9">
    <name type="scientific">Streptomyces caledonius</name>
    <dbReference type="NCBI Taxonomy" id="3134107"/>
    <lineage>
        <taxon>Bacteria</taxon>
        <taxon>Bacillati</taxon>
        <taxon>Actinomycetota</taxon>
        <taxon>Actinomycetes</taxon>
        <taxon>Kitasatosporales</taxon>
        <taxon>Streptomycetaceae</taxon>
        <taxon>Streptomyces</taxon>
    </lineage>
</organism>
<keyword evidence="3 7" id="KW-0812">Transmembrane</keyword>
<dbReference type="Proteomes" id="UP001382904">
    <property type="component" value="Unassembled WGS sequence"/>
</dbReference>
<keyword evidence="5 7" id="KW-0472">Membrane</keyword>
<evidence type="ECO:0000256" key="2">
    <source>
        <dbReference type="ARBA" id="ARBA00022475"/>
    </source>
</evidence>
<dbReference type="InterPro" id="IPR036259">
    <property type="entry name" value="MFS_trans_sf"/>
</dbReference>
<comment type="caution">
    <text evidence="8">The sequence shown here is derived from an EMBL/GenBank/DDBJ whole genome shotgun (WGS) entry which is preliminary data.</text>
</comment>
<sequence>MALVGVLGLVGFNFQLTLPLLAKTEFHTDSTAFGLLSSSMAAGSLLAAFVTTARRGRPTALVVTGSAMAFGALEAVTGLAPSLPAACVLLALTGFAMMYFAQASNHRVQLGSDPAYRGRVMALYTLIFQGTTPLAALLTGLLSEHWGPRWALYTGGLISLTAAAATLPLGRRPAPTPPAPTTPNLPATPPSSRPPSRPRNTPMP</sequence>
<feature type="transmembrane region" description="Helical" evidence="7">
    <location>
        <begin position="121"/>
        <end position="138"/>
    </location>
</feature>
<keyword evidence="9" id="KW-1185">Reference proteome</keyword>
<accession>A0ABU8U576</accession>
<keyword evidence="2" id="KW-1003">Cell membrane</keyword>
<dbReference type="Gene3D" id="1.20.1250.20">
    <property type="entry name" value="MFS general substrate transporter like domains"/>
    <property type="match status" value="1"/>
</dbReference>
<feature type="transmembrane region" description="Helical" evidence="7">
    <location>
        <begin position="150"/>
        <end position="169"/>
    </location>
</feature>
<comment type="subcellular location">
    <subcellularLocation>
        <location evidence="1">Cell membrane</location>
        <topology evidence="1">Multi-pass membrane protein</topology>
    </subcellularLocation>
</comment>
<feature type="transmembrane region" description="Helical" evidence="7">
    <location>
        <begin position="32"/>
        <end position="52"/>
    </location>
</feature>
<name>A0ABU8U576_9ACTN</name>
<reference evidence="8 9" key="1">
    <citation type="submission" date="2024-03" db="EMBL/GenBank/DDBJ databases">
        <title>Novel Streptomyces species of biotechnological and ecological value are a feature of Machair soil.</title>
        <authorList>
            <person name="Prole J.R."/>
            <person name="Goodfellow M."/>
            <person name="Allenby N."/>
            <person name="Ward A.C."/>
        </authorList>
    </citation>
    <scope>NUCLEOTIDE SEQUENCE [LARGE SCALE GENOMIC DNA]</scope>
    <source>
        <strain evidence="8 9">MS1.HAVA.3</strain>
    </source>
</reference>
<protein>
    <submittedName>
        <fullName evidence="8">MFS transporter</fullName>
    </submittedName>
</protein>
<gene>
    <name evidence="8" type="ORF">WKI68_15765</name>
</gene>
<feature type="transmembrane region" description="Helical" evidence="7">
    <location>
        <begin position="83"/>
        <end position="101"/>
    </location>
</feature>
<proteinExistence type="predicted"/>
<feature type="compositionally biased region" description="Pro residues" evidence="6">
    <location>
        <begin position="174"/>
        <end position="204"/>
    </location>
</feature>
<evidence type="ECO:0000256" key="4">
    <source>
        <dbReference type="ARBA" id="ARBA00022989"/>
    </source>
</evidence>
<dbReference type="SUPFAM" id="SSF103473">
    <property type="entry name" value="MFS general substrate transporter"/>
    <property type="match status" value="1"/>
</dbReference>
<keyword evidence="4 7" id="KW-1133">Transmembrane helix</keyword>
<evidence type="ECO:0000313" key="8">
    <source>
        <dbReference type="EMBL" id="MEJ8642474.1"/>
    </source>
</evidence>
<evidence type="ECO:0000256" key="6">
    <source>
        <dbReference type="SAM" id="MobiDB-lite"/>
    </source>
</evidence>